<dbReference type="InterPro" id="IPR053714">
    <property type="entry name" value="Iso_Racemase_Enz_sf"/>
</dbReference>
<dbReference type="Proteomes" id="UP000019277">
    <property type="component" value="Unassembled WGS sequence"/>
</dbReference>
<organism evidence="1 2">
    <name type="scientific">Actinokineospora spheciospongiae</name>
    <dbReference type="NCBI Taxonomy" id="909613"/>
    <lineage>
        <taxon>Bacteria</taxon>
        <taxon>Bacillati</taxon>
        <taxon>Actinomycetota</taxon>
        <taxon>Actinomycetes</taxon>
        <taxon>Pseudonocardiales</taxon>
        <taxon>Pseudonocardiaceae</taxon>
        <taxon>Actinokineospora</taxon>
    </lineage>
</organism>
<accession>W7J0I8</accession>
<comment type="caution">
    <text evidence="1">The sequence shown here is derived from an EMBL/GenBank/DDBJ whole genome shotgun (WGS) entry which is preliminary data.</text>
</comment>
<keyword evidence="2" id="KW-1185">Reference proteome</keyword>
<dbReference type="EMBL" id="AYXG01000196">
    <property type="protein sequence ID" value="EWC59624.1"/>
    <property type="molecule type" value="Genomic_DNA"/>
</dbReference>
<sequence length="255" mass="25872">MGVVVPATNTTVEPEFAAHAPAGVAVLATRVPVAEVDRPEDKVASLLAMRDGVDAAVAQLASAGVDAIAYACTSGSFLAGLEEDRAMCARLTERHGVPVVTASSALTAALTALSANRVAVATPYVAAVADGAADYLARAGYEVVSRNDLHVLSNLAKGRLEPTASYLAARDLDVTDADAVVISCTNWRTLDALVAVETDTGRAAVSSNLATLWALLRLAGVDGPLSPGSALMSLPLPESARTGWAVPVGTGVRGG</sequence>
<gene>
    <name evidence="1" type="ORF">UO65_5092</name>
</gene>
<dbReference type="InterPro" id="IPR026286">
    <property type="entry name" value="MaiA/AMDase"/>
</dbReference>
<dbReference type="PIRSF" id="PIRSF015736">
    <property type="entry name" value="MI"/>
    <property type="match status" value="1"/>
</dbReference>
<dbReference type="Pfam" id="PF17645">
    <property type="entry name" value="Amdase"/>
    <property type="match status" value="1"/>
</dbReference>
<dbReference type="STRING" id="909613.UO65_5092"/>
<dbReference type="eggNOG" id="COG3473">
    <property type="taxonomic scope" value="Bacteria"/>
</dbReference>
<evidence type="ECO:0000313" key="1">
    <source>
        <dbReference type="EMBL" id="EWC59624.1"/>
    </source>
</evidence>
<protein>
    <submittedName>
        <fullName evidence="1">Decarboxylase</fullName>
    </submittedName>
</protein>
<dbReference type="PANTHER" id="PTHR40267:SF1">
    <property type="entry name" value="BLR3294 PROTEIN"/>
    <property type="match status" value="1"/>
</dbReference>
<reference evidence="1 2" key="1">
    <citation type="journal article" date="2014" name="Genome Announc.">
        <title>Draft Genome Sequence of the Antitrypanosomally Active Sponge-Associated Bacterium Actinokineospora sp. Strain EG49.</title>
        <authorList>
            <person name="Harjes J."/>
            <person name="Ryu T."/>
            <person name="Abdelmohsen U.R."/>
            <person name="Moitinho-Silva L."/>
            <person name="Horn H."/>
            <person name="Ravasi T."/>
            <person name="Hentschel U."/>
        </authorList>
    </citation>
    <scope>NUCLEOTIDE SEQUENCE [LARGE SCALE GENOMIC DNA]</scope>
    <source>
        <strain evidence="1 2">EG49</strain>
    </source>
</reference>
<name>W7J0I8_9PSEU</name>
<evidence type="ECO:0000313" key="2">
    <source>
        <dbReference type="Proteomes" id="UP000019277"/>
    </source>
</evidence>
<dbReference type="AlphaFoldDB" id="W7J0I8"/>
<dbReference type="Gene3D" id="3.40.50.12500">
    <property type="match status" value="1"/>
</dbReference>
<dbReference type="PANTHER" id="PTHR40267">
    <property type="entry name" value="BLR3294 PROTEIN"/>
    <property type="match status" value="1"/>
</dbReference>
<proteinExistence type="predicted"/>